<dbReference type="InterPro" id="IPR016181">
    <property type="entry name" value="Acyl_CoA_acyltransferase"/>
</dbReference>
<evidence type="ECO:0000313" key="2">
    <source>
        <dbReference type="EMBL" id="PXW93194.1"/>
    </source>
</evidence>
<evidence type="ECO:0000259" key="1">
    <source>
        <dbReference type="PROSITE" id="PS51186"/>
    </source>
</evidence>
<feature type="domain" description="N-acetyltransferase" evidence="1">
    <location>
        <begin position="10"/>
        <end position="176"/>
    </location>
</feature>
<dbReference type="GO" id="GO:0005737">
    <property type="term" value="C:cytoplasm"/>
    <property type="evidence" value="ECO:0007669"/>
    <property type="project" value="TreeGrafter"/>
</dbReference>
<comment type="caution">
    <text evidence="2">The sequence shown here is derived from an EMBL/GenBank/DDBJ whole genome shotgun (WGS) entry which is preliminary data.</text>
</comment>
<name>A0A2V3WI22_9BACI</name>
<keyword evidence="3" id="KW-1185">Reference proteome</keyword>
<dbReference type="OrthoDB" id="9784707at2"/>
<dbReference type="AlphaFoldDB" id="A0A2V3WI22"/>
<protein>
    <submittedName>
        <fullName evidence="2">Ribosomal-protein-serine acetyltransferase</fullName>
    </submittedName>
</protein>
<dbReference type="PANTHER" id="PTHR43441:SF12">
    <property type="entry name" value="RIBOSOMAL N-ACETYLTRANSFERASE YDAF-RELATED"/>
    <property type="match status" value="1"/>
</dbReference>
<dbReference type="PANTHER" id="PTHR43441">
    <property type="entry name" value="RIBOSOMAL-PROTEIN-SERINE ACETYLTRANSFERASE"/>
    <property type="match status" value="1"/>
</dbReference>
<gene>
    <name evidence="2" type="ORF">DES38_101280</name>
</gene>
<organism evidence="2 3">
    <name type="scientific">Streptohalobacillus salinus</name>
    <dbReference type="NCBI Taxonomy" id="621096"/>
    <lineage>
        <taxon>Bacteria</taxon>
        <taxon>Bacillati</taxon>
        <taxon>Bacillota</taxon>
        <taxon>Bacilli</taxon>
        <taxon>Bacillales</taxon>
        <taxon>Bacillaceae</taxon>
        <taxon>Streptohalobacillus</taxon>
    </lineage>
</organism>
<accession>A0A2V3WI22</accession>
<sequence length="180" mass="20725">MFSFEIEKNLELRPLQATDTSKIYEMIQYSREHLRTFLIFVDLTTKKADTEQFVNETMITNAKGESFVATIYKDGKFCGLVGYNTIDQTNKRAEVGYWLGEPYTGLGIMTKATKVIIDYGFNALALNRIDLKAATANHKSRAVAKRLGFSEEGVIREAEWAHDRYLDHVHYGLLKRDWQQ</sequence>
<reference evidence="2 3" key="1">
    <citation type="submission" date="2018-05" db="EMBL/GenBank/DDBJ databases">
        <title>Genomic Encyclopedia of Type Strains, Phase IV (KMG-IV): sequencing the most valuable type-strain genomes for metagenomic binning, comparative biology and taxonomic classification.</title>
        <authorList>
            <person name="Goeker M."/>
        </authorList>
    </citation>
    <scope>NUCLEOTIDE SEQUENCE [LARGE SCALE GENOMIC DNA]</scope>
    <source>
        <strain evidence="2 3">DSM 22440</strain>
    </source>
</reference>
<keyword evidence="2" id="KW-0808">Transferase</keyword>
<proteinExistence type="predicted"/>
<dbReference type="Pfam" id="PF13302">
    <property type="entry name" value="Acetyltransf_3"/>
    <property type="match status" value="1"/>
</dbReference>
<dbReference type="EMBL" id="QJJR01000001">
    <property type="protein sequence ID" value="PXW93194.1"/>
    <property type="molecule type" value="Genomic_DNA"/>
</dbReference>
<dbReference type="PROSITE" id="PS51186">
    <property type="entry name" value="GNAT"/>
    <property type="match status" value="1"/>
</dbReference>
<dbReference type="InterPro" id="IPR051908">
    <property type="entry name" value="Ribosomal_N-acetyltransferase"/>
</dbReference>
<dbReference type="InterPro" id="IPR000182">
    <property type="entry name" value="GNAT_dom"/>
</dbReference>
<dbReference type="Proteomes" id="UP000247922">
    <property type="component" value="Unassembled WGS sequence"/>
</dbReference>
<dbReference type="GO" id="GO:0008999">
    <property type="term" value="F:protein-N-terminal-alanine acetyltransferase activity"/>
    <property type="evidence" value="ECO:0007669"/>
    <property type="project" value="TreeGrafter"/>
</dbReference>
<dbReference type="Gene3D" id="3.40.630.30">
    <property type="match status" value="1"/>
</dbReference>
<dbReference type="GO" id="GO:1990189">
    <property type="term" value="F:protein N-terminal-serine acetyltransferase activity"/>
    <property type="evidence" value="ECO:0007669"/>
    <property type="project" value="TreeGrafter"/>
</dbReference>
<dbReference type="RefSeq" id="WP_110250287.1">
    <property type="nucleotide sequence ID" value="NZ_QJJR01000001.1"/>
</dbReference>
<evidence type="ECO:0000313" key="3">
    <source>
        <dbReference type="Proteomes" id="UP000247922"/>
    </source>
</evidence>
<dbReference type="SUPFAM" id="SSF55729">
    <property type="entry name" value="Acyl-CoA N-acyltransferases (Nat)"/>
    <property type="match status" value="1"/>
</dbReference>